<dbReference type="InterPro" id="IPR050644">
    <property type="entry name" value="PG_Glycine_Bridge_Synth"/>
</dbReference>
<dbReference type="EMBL" id="VXLD01000012">
    <property type="protein sequence ID" value="KAB1852702.1"/>
    <property type="molecule type" value="Genomic_DNA"/>
</dbReference>
<dbReference type="SUPFAM" id="SSF55729">
    <property type="entry name" value="Acyl-CoA N-acyltransferases (Nat)"/>
    <property type="match status" value="1"/>
</dbReference>
<sequence>MDSNVNCSLVDVDDEWDTAVKKFNFDIYHLSGWLKSSAVIDDGQAKGLMIKFGNNELLFPLIIRRIDSIFWDATSPYGYGGPLGDSVLTNQEIDQLLQNAINFLKEHNCVSWFIRLHPILNIEWNSKFGTIVEHGPTLSSDLSKTEEEHWSETQQRHQRGIKKALKQSIYTKIEELNENNALIFSKIYLETMKHVNASDFYLFDDLYFIALAKNLKGRILLITAYDNETPIAASIFTYCQESKIIQYHLGGTLDAYRNLQPAKLIVHIARAWGREKRYSILHLGGGFGASLDSLYEYKKGFSSNEHVFKTHRIVVNSDVYIKLLNKNGRVGQLTEYFPLYRKPNGK</sequence>
<accession>A0A5N4W8M4</accession>
<dbReference type="Proteomes" id="UP000325788">
    <property type="component" value="Unassembled WGS sequence"/>
</dbReference>
<proteinExistence type="predicted"/>
<organism evidence="1 2">
    <name type="scientific">Acinetobacter tandoii</name>
    <dbReference type="NCBI Taxonomy" id="202954"/>
    <lineage>
        <taxon>Bacteria</taxon>
        <taxon>Pseudomonadati</taxon>
        <taxon>Pseudomonadota</taxon>
        <taxon>Gammaproteobacteria</taxon>
        <taxon>Moraxellales</taxon>
        <taxon>Moraxellaceae</taxon>
        <taxon>Acinetobacter</taxon>
    </lineage>
</organism>
<gene>
    <name evidence="1" type="ORF">F4W09_14015</name>
</gene>
<keyword evidence="1" id="KW-0808">Transferase</keyword>
<dbReference type="RefSeq" id="WP_151505110.1">
    <property type="nucleotide sequence ID" value="NZ_VXLD01000012.1"/>
</dbReference>
<reference evidence="1 2" key="1">
    <citation type="submission" date="2019-09" db="EMBL/GenBank/DDBJ databases">
        <title>Draft genome sequence of Acinetobacter tandoii W4-4-4 isolated from environmental water sample.</title>
        <authorList>
            <person name="Wee S.K."/>
            <person name="Yan B."/>
            <person name="Mustaffa S.B."/>
            <person name="Yap E.P.H."/>
        </authorList>
    </citation>
    <scope>NUCLEOTIDE SEQUENCE [LARGE SCALE GENOMIC DNA]</scope>
    <source>
        <strain evidence="1 2">W4-4-4</strain>
    </source>
</reference>
<comment type="caution">
    <text evidence="1">The sequence shown here is derived from an EMBL/GenBank/DDBJ whole genome shotgun (WGS) entry which is preliminary data.</text>
</comment>
<dbReference type="PANTHER" id="PTHR36174:SF1">
    <property type="entry name" value="LIPID II:GLYCINE GLYCYLTRANSFERASE"/>
    <property type="match status" value="1"/>
</dbReference>
<name>A0A5N4W8M4_9GAMM</name>
<dbReference type="AlphaFoldDB" id="A0A5N4W8M4"/>
<evidence type="ECO:0000313" key="2">
    <source>
        <dbReference type="Proteomes" id="UP000325788"/>
    </source>
</evidence>
<protein>
    <submittedName>
        <fullName evidence="1">GNAT family N-acetyltransferase</fullName>
    </submittedName>
</protein>
<dbReference type="InterPro" id="IPR016181">
    <property type="entry name" value="Acyl_CoA_acyltransferase"/>
</dbReference>
<dbReference type="Gene3D" id="3.40.630.30">
    <property type="match status" value="1"/>
</dbReference>
<dbReference type="GO" id="GO:0016740">
    <property type="term" value="F:transferase activity"/>
    <property type="evidence" value="ECO:0007669"/>
    <property type="project" value="UniProtKB-KW"/>
</dbReference>
<dbReference type="PANTHER" id="PTHR36174">
    <property type="entry name" value="LIPID II:GLYCINE GLYCYLTRANSFERASE"/>
    <property type="match status" value="1"/>
</dbReference>
<evidence type="ECO:0000313" key="1">
    <source>
        <dbReference type="EMBL" id="KAB1852702.1"/>
    </source>
</evidence>